<dbReference type="GO" id="GO:0016491">
    <property type="term" value="F:oxidoreductase activity"/>
    <property type="evidence" value="ECO:0007669"/>
    <property type="project" value="TreeGrafter"/>
</dbReference>
<reference evidence="2 3" key="1">
    <citation type="journal article" date="2012" name="PLoS Pathog.">
        <title>Diverse lifestyles and strategies of plant pathogenesis encoded in the genomes of eighteen Dothideomycetes fungi.</title>
        <authorList>
            <person name="Ohm R.A."/>
            <person name="Feau N."/>
            <person name="Henrissat B."/>
            <person name="Schoch C.L."/>
            <person name="Horwitz B.A."/>
            <person name="Barry K.W."/>
            <person name="Condon B.J."/>
            <person name="Copeland A.C."/>
            <person name="Dhillon B."/>
            <person name="Glaser F."/>
            <person name="Hesse C.N."/>
            <person name="Kosti I."/>
            <person name="LaButti K."/>
            <person name="Lindquist E.A."/>
            <person name="Lucas S."/>
            <person name="Salamov A.A."/>
            <person name="Bradshaw R.E."/>
            <person name="Ciuffetti L."/>
            <person name="Hamelin R.C."/>
            <person name="Kema G.H.J."/>
            <person name="Lawrence C."/>
            <person name="Scott J.A."/>
            <person name="Spatafora J.W."/>
            <person name="Turgeon B.G."/>
            <person name="de Wit P.J.G.M."/>
            <person name="Zhong S."/>
            <person name="Goodwin S.B."/>
            <person name="Grigoriev I.V."/>
        </authorList>
    </citation>
    <scope>NUCLEOTIDE SEQUENCE [LARGE SCALE GENOMIC DNA]</scope>
    <source>
        <strain evidence="2 3">CIRAD86</strain>
    </source>
</reference>
<comment type="similarity">
    <text evidence="1">Belongs to the short-chain dehydrogenases/reductases (SDR) family.</text>
</comment>
<keyword evidence="3" id="KW-1185">Reference proteome</keyword>
<dbReference type="VEuPathDB" id="FungiDB:MYCFIDRAFT_162487"/>
<dbReference type="OrthoDB" id="1933717at2759"/>
<dbReference type="AlphaFoldDB" id="M3AQJ4"/>
<dbReference type="Proteomes" id="UP000016932">
    <property type="component" value="Unassembled WGS sequence"/>
</dbReference>
<dbReference type="RefSeq" id="XP_007924006.1">
    <property type="nucleotide sequence ID" value="XM_007925815.1"/>
</dbReference>
<dbReference type="InterPro" id="IPR002347">
    <property type="entry name" value="SDR_fam"/>
</dbReference>
<accession>M3AQJ4</accession>
<evidence type="ECO:0000256" key="1">
    <source>
        <dbReference type="ARBA" id="ARBA00006484"/>
    </source>
</evidence>
<proteinExistence type="inferred from homology"/>
<sequence length="142" mass="15313">MRQSFETNCIGPLLVVDEFAPLLKKSITTPRIVNVSSGAGSITRRLDGSPSVANFKSVAYRSTKAALNMITAEQVIEFGELGWKIFAYCPGFTISNLSSLNTTASGAKPTSEGASPLVDIINGKRDAEHGKFLNEKGDQYPW</sequence>
<evidence type="ECO:0000313" key="2">
    <source>
        <dbReference type="EMBL" id="EME86881.1"/>
    </source>
</evidence>
<dbReference type="GO" id="GO:0019748">
    <property type="term" value="P:secondary metabolic process"/>
    <property type="evidence" value="ECO:0007669"/>
    <property type="project" value="TreeGrafter"/>
</dbReference>
<dbReference type="eggNOG" id="KOG1611">
    <property type="taxonomic scope" value="Eukaryota"/>
</dbReference>
<evidence type="ECO:0000313" key="3">
    <source>
        <dbReference type="Proteomes" id="UP000016932"/>
    </source>
</evidence>
<name>M3AQJ4_PSEFD</name>
<organism evidence="2 3">
    <name type="scientific">Pseudocercospora fijiensis (strain CIRAD86)</name>
    <name type="common">Black leaf streak disease fungus</name>
    <name type="synonym">Mycosphaerella fijiensis</name>
    <dbReference type="NCBI Taxonomy" id="383855"/>
    <lineage>
        <taxon>Eukaryota</taxon>
        <taxon>Fungi</taxon>
        <taxon>Dikarya</taxon>
        <taxon>Ascomycota</taxon>
        <taxon>Pezizomycotina</taxon>
        <taxon>Dothideomycetes</taxon>
        <taxon>Dothideomycetidae</taxon>
        <taxon>Mycosphaerellales</taxon>
        <taxon>Mycosphaerellaceae</taxon>
        <taxon>Pseudocercospora</taxon>
    </lineage>
</organism>
<dbReference type="HOGENOM" id="CLU_010194_9_7_1"/>
<dbReference type="SUPFAM" id="SSF51735">
    <property type="entry name" value="NAD(P)-binding Rossmann-fold domains"/>
    <property type="match status" value="1"/>
</dbReference>
<protein>
    <submittedName>
        <fullName evidence="2">Uncharacterized protein</fullName>
    </submittedName>
</protein>
<dbReference type="Gene3D" id="3.40.50.720">
    <property type="entry name" value="NAD(P)-binding Rossmann-like Domain"/>
    <property type="match status" value="1"/>
</dbReference>
<dbReference type="Pfam" id="PF00106">
    <property type="entry name" value="adh_short"/>
    <property type="match status" value="1"/>
</dbReference>
<dbReference type="GO" id="GO:0005737">
    <property type="term" value="C:cytoplasm"/>
    <property type="evidence" value="ECO:0007669"/>
    <property type="project" value="TreeGrafter"/>
</dbReference>
<dbReference type="PANTHER" id="PTHR43544:SF32">
    <property type="entry name" value="CHAIN DEHYDROGENASE, PUTATIVE (AFU_ORTHOLOGUE AFUA_5G01530)-RELATED"/>
    <property type="match status" value="1"/>
</dbReference>
<dbReference type="InterPro" id="IPR036291">
    <property type="entry name" value="NAD(P)-bd_dom_sf"/>
</dbReference>
<dbReference type="KEGG" id="pfj:MYCFIDRAFT_162487"/>
<dbReference type="EMBL" id="KB446556">
    <property type="protein sequence ID" value="EME86881.1"/>
    <property type="molecule type" value="Genomic_DNA"/>
</dbReference>
<gene>
    <name evidence="2" type="ORF">MYCFIDRAFT_162487</name>
</gene>
<dbReference type="PANTHER" id="PTHR43544">
    <property type="entry name" value="SHORT-CHAIN DEHYDROGENASE/REDUCTASE"/>
    <property type="match status" value="1"/>
</dbReference>
<dbReference type="GeneID" id="19332073"/>
<dbReference type="InterPro" id="IPR051468">
    <property type="entry name" value="Fungal_SecMetab_SDRs"/>
</dbReference>